<evidence type="ECO:0000256" key="3">
    <source>
        <dbReference type="ARBA" id="ARBA00022692"/>
    </source>
</evidence>
<reference evidence="7 8" key="1">
    <citation type="submission" date="2018-08" db="EMBL/GenBank/DDBJ databases">
        <title>A genome reference for cultivated species of the human gut microbiota.</title>
        <authorList>
            <person name="Zou Y."/>
            <person name="Xue W."/>
            <person name="Luo G."/>
        </authorList>
    </citation>
    <scope>NUCLEOTIDE SEQUENCE [LARGE SCALE GENOMIC DNA]</scope>
    <source>
        <strain evidence="7 8">AF14-42</strain>
    </source>
</reference>
<dbReference type="InterPro" id="IPR050833">
    <property type="entry name" value="Poly_Biosynth_Transport"/>
</dbReference>
<evidence type="ECO:0000313" key="8">
    <source>
        <dbReference type="Proteomes" id="UP000285343"/>
    </source>
</evidence>
<evidence type="ECO:0000256" key="5">
    <source>
        <dbReference type="ARBA" id="ARBA00023136"/>
    </source>
</evidence>
<keyword evidence="5 6" id="KW-0472">Membrane</keyword>
<feature type="transmembrane region" description="Helical" evidence="6">
    <location>
        <begin position="96"/>
        <end position="117"/>
    </location>
</feature>
<feature type="transmembrane region" description="Helical" evidence="6">
    <location>
        <begin position="12"/>
        <end position="32"/>
    </location>
</feature>
<keyword evidence="3 6" id="KW-0812">Transmembrane</keyword>
<comment type="caution">
    <text evidence="7">The sequence shown here is derived from an EMBL/GenBank/DDBJ whole genome shotgun (WGS) entry which is preliminary data.</text>
</comment>
<feature type="transmembrane region" description="Helical" evidence="6">
    <location>
        <begin position="446"/>
        <end position="462"/>
    </location>
</feature>
<feature type="transmembrane region" description="Helical" evidence="6">
    <location>
        <begin position="129"/>
        <end position="150"/>
    </location>
</feature>
<evidence type="ECO:0000256" key="1">
    <source>
        <dbReference type="ARBA" id="ARBA00004651"/>
    </source>
</evidence>
<feature type="transmembrane region" description="Helical" evidence="6">
    <location>
        <begin position="162"/>
        <end position="183"/>
    </location>
</feature>
<dbReference type="EMBL" id="QRZC01000006">
    <property type="protein sequence ID" value="RGV43541.1"/>
    <property type="molecule type" value="Genomic_DNA"/>
</dbReference>
<sequence length="510" mass="57686">MQSSNRENSKRIAKNTLLLYVRMIFTMFVALFTSRIVLETLGVEDYGIYNVVGGVVVMFSLFTSSLSAAISRFLTFELGINNKIRLNLIFSSSINVLLLFSLALLILIEIVGVWFLNSKLNIPVERMNAANWVMQCSIIVFIINLISVPYNAAIISHEKMSAFAYISVLEAIMKLGVAYLLYISLFDKLITYALLLIIVSLIIRMVYGIYCNKHFEECKYRRVLDKSLLKEMCSFAGWNMLGSGAYLFNTQGVNIISNLYFGVSINAARGIATQIEGVIRQFVTNFTTAINPQITKSYAAGNMEYMFTLVCRGAKYSYFLMFLFVVPFMYEADIILELWLHNVPEYTAVFLRLTIWGALFDILGNATANAAWATGNVQQYYKYVAAIGSLVFPLSLIAFTCGMPPAAAYVIFIVIYILLIFVKLYIIKGLLAFPSIMFFREVLSRIFPVTLLSFILPGIFYWTMEESIMRFLLVSVVGVLSTLGCIYYWGLEVSEKQVVADKIISMVRKM</sequence>
<dbReference type="Proteomes" id="UP000285343">
    <property type="component" value="Unassembled WGS sequence"/>
</dbReference>
<dbReference type="PANTHER" id="PTHR30250:SF26">
    <property type="entry name" value="PSMA PROTEIN"/>
    <property type="match status" value="1"/>
</dbReference>
<feature type="transmembrane region" description="Helical" evidence="6">
    <location>
        <begin position="406"/>
        <end position="426"/>
    </location>
</feature>
<dbReference type="RefSeq" id="WP_117866360.1">
    <property type="nucleotide sequence ID" value="NZ_QRZC01000006.1"/>
</dbReference>
<evidence type="ECO:0000313" key="7">
    <source>
        <dbReference type="EMBL" id="RGV43541.1"/>
    </source>
</evidence>
<dbReference type="AlphaFoldDB" id="A0A412XHZ4"/>
<proteinExistence type="predicted"/>
<comment type="subcellular location">
    <subcellularLocation>
        <location evidence="1">Cell membrane</location>
        <topology evidence="1">Multi-pass membrane protein</topology>
    </subcellularLocation>
</comment>
<feature type="transmembrane region" description="Helical" evidence="6">
    <location>
        <begin position="468"/>
        <end position="489"/>
    </location>
</feature>
<dbReference type="GO" id="GO:0005886">
    <property type="term" value="C:plasma membrane"/>
    <property type="evidence" value="ECO:0007669"/>
    <property type="project" value="UniProtKB-SubCell"/>
</dbReference>
<accession>A0A412XHZ4</accession>
<name>A0A412XHZ4_BACUN</name>
<keyword evidence="4 6" id="KW-1133">Transmembrane helix</keyword>
<dbReference type="PANTHER" id="PTHR30250">
    <property type="entry name" value="PST FAMILY PREDICTED COLANIC ACID TRANSPORTER"/>
    <property type="match status" value="1"/>
</dbReference>
<protein>
    <submittedName>
        <fullName evidence="7">Lipopolysaccharide biosynthesis protein</fullName>
    </submittedName>
</protein>
<feature type="transmembrane region" description="Helical" evidence="6">
    <location>
        <begin position="189"/>
        <end position="210"/>
    </location>
</feature>
<feature type="transmembrane region" description="Helical" evidence="6">
    <location>
        <begin position="316"/>
        <end position="340"/>
    </location>
</feature>
<feature type="transmembrane region" description="Helical" evidence="6">
    <location>
        <begin position="380"/>
        <end position="400"/>
    </location>
</feature>
<feature type="transmembrane region" description="Helical" evidence="6">
    <location>
        <begin position="52"/>
        <end position="75"/>
    </location>
</feature>
<evidence type="ECO:0000256" key="4">
    <source>
        <dbReference type="ARBA" id="ARBA00022989"/>
    </source>
</evidence>
<organism evidence="7 8">
    <name type="scientific">Bacteroides uniformis</name>
    <dbReference type="NCBI Taxonomy" id="820"/>
    <lineage>
        <taxon>Bacteria</taxon>
        <taxon>Pseudomonadati</taxon>
        <taxon>Bacteroidota</taxon>
        <taxon>Bacteroidia</taxon>
        <taxon>Bacteroidales</taxon>
        <taxon>Bacteroidaceae</taxon>
        <taxon>Bacteroides</taxon>
    </lineage>
</organism>
<keyword evidence="2" id="KW-1003">Cell membrane</keyword>
<evidence type="ECO:0000256" key="2">
    <source>
        <dbReference type="ARBA" id="ARBA00022475"/>
    </source>
</evidence>
<feature type="transmembrane region" description="Helical" evidence="6">
    <location>
        <begin position="346"/>
        <end position="368"/>
    </location>
</feature>
<evidence type="ECO:0000256" key="6">
    <source>
        <dbReference type="SAM" id="Phobius"/>
    </source>
</evidence>
<gene>
    <name evidence="7" type="ORF">DWW14_06175</name>
</gene>